<dbReference type="SUPFAM" id="SSF51246">
    <property type="entry name" value="Rudiment single hybrid motif"/>
    <property type="match status" value="1"/>
</dbReference>
<dbReference type="SUPFAM" id="SSF51569">
    <property type="entry name" value="Aldolase"/>
    <property type="match status" value="1"/>
</dbReference>
<dbReference type="Pfam" id="PF02785">
    <property type="entry name" value="Biotin_carb_C"/>
    <property type="match status" value="1"/>
</dbReference>
<dbReference type="InterPro" id="IPR055268">
    <property type="entry name" value="PCB-like"/>
</dbReference>
<dbReference type="GO" id="GO:0005524">
    <property type="term" value="F:ATP binding"/>
    <property type="evidence" value="ECO:0007669"/>
    <property type="project" value="UniProtKB-KW"/>
</dbReference>
<dbReference type="GO" id="GO:0004736">
    <property type="term" value="F:pyruvate carboxylase activity"/>
    <property type="evidence" value="ECO:0007669"/>
    <property type="project" value="TreeGrafter"/>
</dbReference>
<keyword evidence="3" id="KW-0067">ATP-binding</keyword>
<evidence type="ECO:0008006" key="8">
    <source>
        <dbReference type="Google" id="ProtNLM"/>
    </source>
</evidence>
<dbReference type="PANTHER" id="PTHR43778:SF2">
    <property type="entry name" value="PYRUVATE CARBOXYLASE, MITOCHONDRIAL"/>
    <property type="match status" value="1"/>
</dbReference>
<dbReference type="GO" id="GO:0005737">
    <property type="term" value="C:cytoplasm"/>
    <property type="evidence" value="ECO:0007669"/>
    <property type="project" value="TreeGrafter"/>
</dbReference>
<dbReference type="Proteomes" id="UP000298663">
    <property type="component" value="Unassembled WGS sequence"/>
</dbReference>
<keyword evidence="7" id="KW-1185">Reference proteome</keyword>
<dbReference type="PROSITE" id="PS50979">
    <property type="entry name" value="BC"/>
    <property type="match status" value="1"/>
</dbReference>
<gene>
    <name evidence="6" type="ORF">L596_014044</name>
</gene>
<evidence type="ECO:0000259" key="5">
    <source>
        <dbReference type="PROSITE" id="PS50991"/>
    </source>
</evidence>
<accession>A0A4U5NAK9</accession>
<dbReference type="PANTHER" id="PTHR43778">
    <property type="entry name" value="PYRUVATE CARBOXYLASE"/>
    <property type="match status" value="1"/>
</dbReference>
<dbReference type="GO" id="GO:0006094">
    <property type="term" value="P:gluconeogenesis"/>
    <property type="evidence" value="ECO:0007669"/>
    <property type="project" value="TreeGrafter"/>
</dbReference>
<proteinExistence type="predicted"/>
<keyword evidence="1" id="KW-0436">Ligase</keyword>
<evidence type="ECO:0000256" key="3">
    <source>
        <dbReference type="ARBA" id="ARBA00022840"/>
    </source>
</evidence>
<keyword evidence="2" id="KW-0547">Nucleotide-binding</keyword>
<reference evidence="6 7" key="2">
    <citation type="journal article" date="2019" name="G3 (Bethesda)">
        <title>Hybrid Assembly of the Genome of the Entomopathogenic Nematode Steinernema carpocapsae Identifies the X-Chromosome.</title>
        <authorList>
            <person name="Serra L."/>
            <person name="Macchietto M."/>
            <person name="Macias-Munoz A."/>
            <person name="McGill C.J."/>
            <person name="Rodriguez I.M."/>
            <person name="Rodriguez B."/>
            <person name="Murad R."/>
            <person name="Mortazavi A."/>
        </authorList>
    </citation>
    <scope>NUCLEOTIDE SEQUENCE [LARGE SCALE GENOMIC DNA]</scope>
    <source>
        <strain evidence="6 7">ALL</strain>
    </source>
</reference>
<protein>
    <recommendedName>
        <fullName evidence="8">Pyruvate carboxyltransferase domain-containing protein</fullName>
    </recommendedName>
</protein>
<organism evidence="6 7">
    <name type="scientific">Steinernema carpocapsae</name>
    <name type="common">Entomopathogenic nematode</name>
    <dbReference type="NCBI Taxonomy" id="34508"/>
    <lineage>
        <taxon>Eukaryota</taxon>
        <taxon>Metazoa</taxon>
        <taxon>Ecdysozoa</taxon>
        <taxon>Nematoda</taxon>
        <taxon>Chromadorea</taxon>
        <taxon>Rhabditida</taxon>
        <taxon>Tylenchina</taxon>
        <taxon>Panagrolaimomorpha</taxon>
        <taxon>Strongyloidoidea</taxon>
        <taxon>Steinernematidae</taxon>
        <taxon>Steinernema</taxon>
    </lineage>
</organism>
<dbReference type="Gene3D" id="3.20.20.70">
    <property type="entry name" value="Aldolase class I"/>
    <property type="match status" value="1"/>
</dbReference>
<reference evidence="6 7" key="1">
    <citation type="journal article" date="2015" name="Genome Biol.">
        <title>Comparative genomics of Steinernema reveals deeply conserved gene regulatory networks.</title>
        <authorList>
            <person name="Dillman A.R."/>
            <person name="Macchietto M."/>
            <person name="Porter C.F."/>
            <person name="Rogers A."/>
            <person name="Williams B."/>
            <person name="Antoshechkin I."/>
            <person name="Lee M.M."/>
            <person name="Goodwin Z."/>
            <person name="Lu X."/>
            <person name="Lewis E.E."/>
            <person name="Goodrich-Blair H."/>
            <person name="Stock S.P."/>
            <person name="Adams B.J."/>
            <person name="Sternberg P.W."/>
            <person name="Mortazavi A."/>
        </authorList>
    </citation>
    <scope>NUCLEOTIDE SEQUENCE [LARGE SCALE GENOMIC DNA]</scope>
    <source>
        <strain evidence="6 7">ALL</strain>
    </source>
</reference>
<evidence type="ECO:0000256" key="1">
    <source>
        <dbReference type="ARBA" id="ARBA00022598"/>
    </source>
</evidence>
<dbReference type="InterPro" id="IPR000891">
    <property type="entry name" value="PYR_CT"/>
</dbReference>
<dbReference type="STRING" id="34508.A0A4U5NAK9"/>
<evidence type="ECO:0000259" key="4">
    <source>
        <dbReference type="PROSITE" id="PS50979"/>
    </source>
</evidence>
<dbReference type="Gene3D" id="3.30.470.20">
    <property type="entry name" value="ATP-grasp fold, B domain"/>
    <property type="match status" value="1"/>
</dbReference>
<evidence type="ECO:0000256" key="2">
    <source>
        <dbReference type="ARBA" id="ARBA00022741"/>
    </source>
</evidence>
<dbReference type="InterPro" id="IPR013785">
    <property type="entry name" value="Aldolase_TIM"/>
</dbReference>
<dbReference type="SMART" id="SM00878">
    <property type="entry name" value="Biotin_carb_C"/>
    <property type="match status" value="1"/>
</dbReference>
<dbReference type="CDD" id="cd07937">
    <property type="entry name" value="DRE_TIM_PC_TC_5S"/>
    <property type="match status" value="1"/>
</dbReference>
<feature type="domain" description="Biotin carboxylation" evidence="4">
    <location>
        <begin position="1"/>
        <end position="83"/>
    </location>
</feature>
<dbReference type="PROSITE" id="PS50991">
    <property type="entry name" value="PYR_CT"/>
    <property type="match status" value="1"/>
</dbReference>
<feature type="domain" description="Pyruvate carboxyltransferase" evidence="5">
    <location>
        <begin position="160"/>
        <end position="313"/>
    </location>
</feature>
<dbReference type="InterPro" id="IPR011054">
    <property type="entry name" value="Rudment_hybrid_motif"/>
</dbReference>
<evidence type="ECO:0000313" key="6">
    <source>
        <dbReference type="EMBL" id="TKR79888.1"/>
    </source>
</evidence>
<name>A0A4U5NAK9_STECR</name>
<dbReference type="InterPro" id="IPR011764">
    <property type="entry name" value="Biotin_carboxylation_dom"/>
</dbReference>
<comment type="caution">
    <text evidence="6">The sequence shown here is derived from an EMBL/GenBank/DDBJ whole genome shotgun (WGS) entry which is preliminary data.</text>
</comment>
<sequence length="313" mass="34970">MGIRLDGNAYNNCTIEPFYDSLLVKMLATARSHEEATDKMRRALDETRIRGVKTNIPFLHNVVKDKQFREGAVDTYFIDEHQNLFNFDTSKNRAQKLLQYLGEVNVNGPMTPLPTNLKPATIKPECPPFKPVAEHHGLRDVLCKGGAEAFAKAVRNHEGLLITDTTFRDAHQSLLATRVRTLDLKEVAPFVSNSFPSLFSVENWGGATFDVAMQFLHECPWERLRELRKAINIPFQMLLRGANALGYSNYPDNVVKDFCNLAVKNGMDVFRVFDCLNYVPNMIVGMNAVGEAGGVIEAAISYAGDVSDTRTPA</sequence>
<dbReference type="EMBL" id="AZBU02000004">
    <property type="protein sequence ID" value="TKR79888.1"/>
    <property type="molecule type" value="Genomic_DNA"/>
</dbReference>
<dbReference type="InterPro" id="IPR005482">
    <property type="entry name" value="Biotin_COase_C"/>
</dbReference>
<dbReference type="AlphaFoldDB" id="A0A4U5NAK9"/>
<evidence type="ECO:0000313" key="7">
    <source>
        <dbReference type="Proteomes" id="UP000298663"/>
    </source>
</evidence>
<dbReference type="OrthoDB" id="196847at2759"/>